<proteinExistence type="predicted"/>
<accession>A0A9E7V2A3</accession>
<dbReference type="EMBL" id="ON746525">
    <property type="protein sequence ID" value="UYL95577.1"/>
    <property type="molecule type" value="Viral_cRNA"/>
</dbReference>
<sequence>MVKSRRSKILDLQKTRDMAVSKPIVGEDLTPFRFCIKGSIEVSGPCEDSLIPLMALQITSLFREAPLNMLGKAYLTRAIRDEMAMRRQVLQSQVSEYVEDSTGFGGKVGGVLKTKWLFTLNKKGLVGEKVLSKTEQPPVLPLNDIYYPRLDSDLRDLRMEISAVLSYQSVDPSTFLTSQQAGYYFIDRPSQAFLTNFKTMYTAILSQDVKTPSPLPPLPDRPVKTGIKNGIGAFFRKGSSSNRLPSSSPLAITAPSPSASSPDASSQEI</sequence>
<protein>
    <submittedName>
        <fullName evidence="2">Uncharacterized protein</fullName>
    </submittedName>
</protein>
<name>A0A9E7V2A3_9RHAB</name>
<feature type="compositionally biased region" description="Low complexity" evidence="1">
    <location>
        <begin position="239"/>
        <end position="269"/>
    </location>
</feature>
<evidence type="ECO:0000256" key="1">
    <source>
        <dbReference type="SAM" id="MobiDB-lite"/>
    </source>
</evidence>
<organism evidence="2">
    <name type="scientific">Mudanjiang Rhabd tick virus 1</name>
    <dbReference type="NCBI Taxonomy" id="2972327"/>
    <lineage>
        <taxon>Viruses</taxon>
        <taxon>Riboviria</taxon>
        <taxon>Orthornavirae</taxon>
        <taxon>Negarnaviricota</taxon>
        <taxon>Haploviricotina</taxon>
        <taxon>Monjiviricetes</taxon>
        <taxon>Mononegavirales</taxon>
        <taxon>Rhabdoviridae</taxon>
        <taxon>Deltarhabdovirinae</taxon>
        <taxon>Betaricinrhavirus</taxon>
        <taxon>Betaricinrhavirus mudanjiang</taxon>
    </lineage>
</organism>
<reference evidence="2" key="1">
    <citation type="submission" date="2022-05" db="EMBL/GenBank/DDBJ databases">
        <authorList>
            <person name="Cao W."/>
            <person name="Jia N."/>
            <person name="Lam T.T.-Y."/>
            <person name="Ni X."/>
            <person name="Liu J."/>
        </authorList>
    </citation>
    <scope>NUCLEOTIDE SEQUENCE</scope>
    <source>
        <strain evidence="2">TIGMIC 7</strain>
    </source>
</reference>
<feature type="region of interest" description="Disordered" evidence="1">
    <location>
        <begin position="234"/>
        <end position="269"/>
    </location>
</feature>
<evidence type="ECO:0000313" key="2">
    <source>
        <dbReference type="EMBL" id="UYL95577.1"/>
    </source>
</evidence>